<dbReference type="InterPro" id="IPR036590">
    <property type="entry name" value="SRAP-like"/>
</dbReference>
<reference evidence="1 2" key="1">
    <citation type="submission" date="2018-07" db="EMBL/GenBank/DDBJ databases">
        <title>Genomic Encyclopedia of Type Strains, Phase IV (KMG-IV): sequencing the most valuable type-strain genomes for metagenomic binning, comparative biology and taxonomic classification.</title>
        <authorList>
            <person name="Goeker M."/>
        </authorList>
    </citation>
    <scope>NUCLEOTIDE SEQUENCE [LARGE SCALE GENOMIC DNA]</scope>
    <source>
        <strain evidence="1 2">DSM 21634</strain>
    </source>
</reference>
<dbReference type="InterPro" id="IPR003738">
    <property type="entry name" value="SRAP"/>
</dbReference>
<gene>
    <name evidence="1" type="ORF">DES41_106360</name>
</gene>
<dbReference type="Proteomes" id="UP000252884">
    <property type="component" value="Unassembled WGS sequence"/>
</dbReference>
<dbReference type="EMBL" id="QPJK01000006">
    <property type="protein sequence ID" value="RCW69486.1"/>
    <property type="molecule type" value="Genomic_DNA"/>
</dbReference>
<dbReference type="Pfam" id="PF02586">
    <property type="entry name" value="SRAP"/>
    <property type="match status" value="1"/>
</dbReference>
<dbReference type="OrthoDB" id="107650at2"/>
<dbReference type="AlphaFoldDB" id="A0A368XQR2"/>
<accession>A0A368XQR2</accession>
<dbReference type="SUPFAM" id="SSF143081">
    <property type="entry name" value="BB1717-like"/>
    <property type="match status" value="1"/>
</dbReference>
<evidence type="ECO:0000313" key="1">
    <source>
        <dbReference type="EMBL" id="RCW69486.1"/>
    </source>
</evidence>
<sequence>MCYSSKIEADYRRYLRDTGGRLSLYEFRQLFWERTQGRRLKVPRGMEEAFLAGNDPAEREIAALIRAHRGAEATRLQQDLFAQRARLAEAERKLAIKPTKTAAESKRIATAKVEQYLAWLADLNRTETRPGDGRIFPGVYAYVLIVENGERVIKPMRYGCRPAGKPAEYDVKYPGTYNARRDNLEAFWKGQFGRTHGVALWWCFYEHVVREGRDVVLEFAPITGQLMPVACLYSHWTPPAGSDEPALWSFAAITDHPPPEVAAAGHDRCIIPLKGEHLERWLNPDPADLAAQQEILEDRERYFYEHRMAA</sequence>
<organism evidence="1 2">
    <name type="scientific">Pseudorhodoferax soli</name>
    <dbReference type="NCBI Taxonomy" id="545864"/>
    <lineage>
        <taxon>Bacteria</taxon>
        <taxon>Pseudomonadati</taxon>
        <taxon>Pseudomonadota</taxon>
        <taxon>Betaproteobacteria</taxon>
        <taxon>Burkholderiales</taxon>
        <taxon>Comamonadaceae</taxon>
    </lineage>
</organism>
<comment type="caution">
    <text evidence="1">The sequence shown here is derived from an EMBL/GenBank/DDBJ whole genome shotgun (WGS) entry which is preliminary data.</text>
</comment>
<dbReference type="GO" id="GO:0003697">
    <property type="term" value="F:single-stranded DNA binding"/>
    <property type="evidence" value="ECO:0007669"/>
    <property type="project" value="InterPro"/>
</dbReference>
<name>A0A368XQR2_9BURK</name>
<evidence type="ECO:0000313" key="2">
    <source>
        <dbReference type="Proteomes" id="UP000252884"/>
    </source>
</evidence>
<keyword evidence="2" id="KW-1185">Reference proteome</keyword>
<proteinExistence type="predicted"/>
<protein>
    <submittedName>
        <fullName evidence="1">Putative SOS response-associated peptidase YedK</fullName>
    </submittedName>
</protein>
<dbReference type="RefSeq" id="WP_114469885.1">
    <property type="nucleotide sequence ID" value="NZ_QPJK01000006.1"/>
</dbReference>
<dbReference type="GO" id="GO:0106300">
    <property type="term" value="P:protein-DNA covalent cross-linking repair"/>
    <property type="evidence" value="ECO:0007669"/>
    <property type="project" value="InterPro"/>
</dbReference>
<dbReference type="Gene3D" id="3.90.1680.10">
    <property type="entry name" value="SOS response associated peptidase-like"/>
    <property type="match status" value="1"/>
</dbReference>